<keyword evidence="1" id="KW-0732">Signal</keyword>
<dbReference type="Proteomes" id="UP000253410">
    <property type="component" value="Unassembled WGS sequence"/>
</dbReference>
<dbReference type="OrthoDB" id="5464673at2"/>
<name>A0A365XT53_9BACT</name>
<evidence type="ECO:0000256" key="1">
    <source>
        <dbReference type="SAM" id="SignalP"/>
    </source>
</evidence>
<dbReference type="InterPro" id="IPR032774">
    <property type="entry name" value="WG_beta_rep"/>
</dbReference>
<evidence type="ECO:0000313" key="2">
    <source>
        <dbReference type="EMBL" id="RBL89556.1"/>
    </source>
</evidence>
<dbReference type="AlphaFoldDB" id="A0A365XT53"/>
<evidence type="ECO:0000313" key="3">
    <source>
        <dbReference type="Proteomes" id="UP000253410"/>
    </source>
</evidence>
<keyword evidence="3" id="KW-1185">Reference proteome</keyword>
<evidence type="ECO:0008006" key="4">
    <source>
        <dbReference type="Google" id="ProtNLM"/>
    </source>
</evidence>
<organism evidence="2 3">
    <name type="scientific">Chitinophaga flava</name>
    <dbReference type="NCBI Taxonomy" id="2259036"/>
    <lineage>
        <taxon>Bacteria</taxon>
        <taxon>Pseudomonadati</taxon>
        <taxon>Bacteroidota</taxon>
        <taxon>Chitinophagia</taxon>
        <taxon>Chitinophagales</taxon>
        <taxon>Chitinophagaceae</taxon>
        <taxon>Chitinophaga</taxon>
    </lineage>
</organism>
<sequence>MKPAISILCGLLLTGNMLLAQQGSVFVNGFARIATKDKNWYIDTTGARAFDKIIETFHPVDSITDQRNGYLSVNENENRLMMIVSSNHKMGVVNDQGKWVLKPLYDKIEVKWKTHLALYQQGKMTYADTWGKLLLPMMFEDAGVLDDDRFDVKQQGKWGVYSVSQKKLVIPAIYDAIDFCGGCGSKSAYVYAQKNGKWGVVGSGHEILVPFEFQHSHYMMRSDEWVCSFQQKGKEVVVNIPLKKVYASPEYSDMQIVGNGLLRLKKNGYFGLINKQGKILLDFLYEDISDPYGTFASGPFLTFIKDRKTGVVMESGRIVVSPVFDDGVTCTSDYFIAAQDGLYNVYDSTGKPLLKQGYNDISGMAVNTATGDKEQLFSLKQKALYGFFNPANGKLAEPAFHDVRALESRGLLEVTYQQKTGLYKPDATLFLPARYDSYSFIADKLLSVKTQDGTGIYDATTQQEIVPAKYHEVEVFGADSNLFKVMLRKNNEYTYGLYDQRGKELLPATYSDITMLNKDQCLLRSDEGAAQRVELFALSSGKIISWPYTEVSLSDAPGLLIVSDGKNSFLWNIASAKVISAPFPMYKKYEWDTSLTVSIQPFINGVAPVVKDGKVGLINVRGEEVVPFIYDGAVGLKTGQVLLLKKYTTDNGLEQLRYGYVDATGKLITPVEYDYDENSYLSVFEDSTYLLLFKAAPDSRYGYMQGLADRHGKILLPVIYDKIFIGERGTGFLAEKQRQFMVLDATGKPISQEKYTGVMLDLSANPYATSAVIPYPLLCRKGNRYVYLLSNGKQLPVQLDGTVPFQEGLDTVTGQPF</sequence>
<proteinExistence type="predicted"/>
<comment type="caution">
    <text evidence="2">The sequence shown here is derived from an EMBL/GenBank/DDBJ whole genome shotgun (WGS) entry which is preliminary data.</text>
</comment>
<dbReference type="RefSeq" id="WP_113618305.1">
    <property type="nucleotide sequence ID" value="NZ_QFFJ01000002.1"/>
</dbReference>
<feature type="chain" id="PRO_5016968801" description="WG repeat-containing protein" evidence="1">
    <location>
        <begin position="21"/>
        <end position="817"/>
    </location>
</feature>
<dbReference type="PANTHER" id="PTHR37841:SF1">
    <property type="entry name" value="DUF3298 DOMAIN-CONTAINING PROTEIN"/>
    <property type="match status" value="1"/>
</dbReference>
<dbReference type="PANTHER" id="PTHR37841">
    <property type="entry name" value="GLR2918 PROTEIN"/>
    <property type="match status" value="1"/>
</dbReference>
<dbReference type="Pfam" id="PF14903">
    <property type="entry name" value="WG_beta_rep"/>
    <property type="match status" value="4"/>
</dbReference>
<gene>
    <name evidence="2" type="ORF">DF182_23900</name>
</gene>
<reference evidence="2 3" key="1">
    <citation type="submission" date="2018-05" db="EMBL/GenBank/DDBJ databases">
        <title>Chitinophaga sp. K3CV102501T nov., isolated from isolated from a monsoon evergreen broad-leaved forest soil.</title>
        <authorList>
            <person name="Lv Y."/>
        </authorList>
    </citation>
    <scope>NUCLEOTIDE SEQUENCE [LARGE SCALE GENOMIC DNA]</scope>
    <source>
        <strain evidence="2 3">GDMCC 1.1325</strain>
    </source>
</reference>
<dbReference type="EMBL" id="QFFJ01000002">
    <property type="protein sequence ID" value="RBL89556.1"/>
    <property type="molecule type" value="Genomic_DNA"/>
</dbReference>
<protein>
    <recommendedName>
        <fullName evidence="4">WG repeat-containing protein</fullName>
    </recommendedName>
</protein>
<feature type="signal peptide" evidence="1">
    <location>
        <begin position="1"/>
        <end position="20"/>
    </location>
</feature>
<accession>A0A365XT53</accession>